<dbReference type="Pfam" id="PF01810">
    <property type="entry name" value="LysE"/>
    <property type="match status" value="1"/>
</dbReference>
<sequence length="223" mass="22922">MGGALWPVDAVTLLTFVPAALALNLTPGADMLFCAGQGLRSGSVAAVAASAGVALGGVVHVALAGLGLGAVIATMPWTFEVIRWLGVAYLLWLAWQTLRRSGLSARAQEVGEVAAGPAGRGAWASLRQGMVVNLTNPKVILFVLAFIPQFVDPARGSVLVQFLVLGAIVSLGGFVINALAGIFAHRLGRRLGGGEGRAGRWMGRISAGIFAGLALRLAFLEKG</sequence>
<keyword evidence="4" id="KW-1133">Transmembrane helix</keyword>
<organism evidence="6 7">
    <name type="scientific">Brevirhabdus pacifica</name>
    <dbReference type="NCBI Taxonomy" id="1267768"/>
    <lineage>
        <taxon>Bacteria</taxon>
        <taxon>Pseudomonadati</taxon>
        <taxon>Pseudomonadota</taxon>
        <taxon>Alphaproteobacteria</taxon>
        <taxon>Rhodobacterales</taxon>
        <taxon>Paracoccaceae</taxon>
        <taxon>Brevirhabdus</taxon>
    </lineage>
</organism>
<proteinExistence type="predicted"/>
<dbReference type="AlphaFoldDB" id="A0A1U7DI57"/>
<evidence type="ECO:0000313" key="7">
    <source>
        <dbReference type="Proteomes" id="UP000187266"/>
    </source>
</evidence>
<evidence type="ECO:0000256" key="1">
    <source>
        <dbReference type="ARBA" id="ARBA00004651"/>
    </source>
</evidence>
<keyword evidence="2" id="KW-1003">Cell membrane</keyword>
<dbReference type="Proteomes" id="UP000187266">
    <property type="component" value="Chromosome"/>
</dbReference>
<evidence type="ECO:0000256" key="4">
    <source>
        <dbReference type="ARBA" id="ARBA00022989"/>
    </source>
</evidence>
<dbReference type="InterPro" id="IPR001123">
    <property type="entry name" value="LeuE-type"/>
</dbReference>
<dbReference type="RefSeq" id="WP_076979596.1">
    <property type="nucleotide sequence ID" value="NZ_CP019124.1"/>
</dbReference>
<keyword evidence="3" id="KW-0812">Transmembrane</keyword>
<gene>
    <name evidence="6" type="ORF">BV394_07485</name>
</gene>
<dbReference type="PIRSF" id="PIRSF006324">
    <property type="entry name" value="LeuE"/>
    <property type="match status" value="1"/>
</dbReference>
<dbReference type="STRING" id="1267768.BV394_07485"/>
<dbReference type="GO" id="GO:0015171">
    <property type="term" value="F:amino acid transmembrane transporter activity"/>
    <property type="evidence" value="ECO:0007669"/>
    <property type="project" value="TreeGrafter"/>
</dbReference>
<accession>A0A2M9DDL1</accession>
<evidence type="ECO:0000256" key="2">
    <source>
        <dbReference type="ARBA" id="ARBA00022475"/>
    </source>
</evidence>
<protein>
    <submittedName>
        <fullName evidence="6">Threonine transporter RhtB</fullName>
    </submittedName>
</protein>
<keyword evidence="5" id="KW-0472">Membrane</keyword>
<dbReference type="PANTHER" id="PTHR30086:SF20">
    <property type="entry name" value="ARGININE EXPORTER PROTEIN ARGO-RELATED"/>
    <property type="match status" value="1"/>
</dbReference>
<dbReference type="GO" id="GO:0005886">
    <property type="term" value="C:plasma membrane"/>
    <property type="evidence" value="ECO:0007669"/>
    <property type="project" value="UniProtKB-SubCell"/>
</dbReference>
<evidence type="ECO:0000256" key="3">
    <source>
        <dbReference type="ARBA" id="ARBA00022692"/>
    </source>
</evidence>
<name>A0A1U7DI57_9RHOB</name>
<dbReference type="OrthoDB" id="9804822at2"/>
<evidence type="ECO:0000313" key="6">
    <source>
        <dbReference type="EMBL" id="APX89573.1"/>
    </source>
</evidence>
<comment type="subcellular location">
    <subcellularLocation>
        <location evidence="1">Cell membrane</location>
        <topology evidence="1">Multi-pass membrane protein</topology>
    </subcellularLocation>
</comment>
<accession>A0A1U7DI57</accession>
<dbReference type="PANTHER" id="PTHR30086">
    <property type="entry name" value="ARGININE EXPORTER PROTEIN ARGO"/>
    <property type="match status" value="1"/>
</dbReference>
<evidence type="ECO:0000256" key="5">
    <source>
        <dbReference type="ARBA" id="ARBA00023136"/>
    </source>
</evidence>
<dbReference type="EMBL" id="CP019124">
    <property type="protein sequence ID" value="APX89573.1"/>
    <property type="molecule type" value="Genomic_DNA"/>
</dbReference>
<keyword evidence="7" id="KW-1185">Reference proteome</keyword>
<reference evidence="6 7" key="1">
    <citation type="submission" date="2017-01" db="EMBL/GenBank/DDBJ databases">
        <title>Genomic analysis of Xuhuaishuia manganoxidans DY6-4.</title>
        <authorList>
            <person name="Wang X."/>
        </authorList>
    </citation>
    <scope>NUCLEOTIDE SEQUENCE [LARGE SCALE GENOMIC DNA]</scope>
    <source>
        <strain evidence="6 7">DY6-4</strain>
    </source>
</reference>